<name>A0ABY7E4N8_MYAAR</name>
<dbReference type="InterPro" id="IPR013098">
    <property type="entry name" value="Ig_I-set"/>
</dbReference>
<sequence>LPLIYSWSRKDKSLPEGAIQTDHNRVLTLPDVSLDDAGTYHCTVSRTTGNTAVAVHHLVIETRPYFISPLPNTHADVGSRLTWRCEAKAIPRAVYMWYKDGHPLFPVPGDLHVSTNVLTIMSVDAARHGGMYQCVALNTHGVSYSGAQLRVLAFKPTFAKDPLQESISAAIGSQVRLDCSPEAAPKPEFSWSRNGVDLNAVPDDGSSRLRLMADGDLLLAEVVAADAGQYCCTAANSLGTDNSCGTLTVVQNTVLTTKPTNTFGRVNATSVLMCSASFPGGADSIYMWSFNDRLIDTKRQKQYTIGTPQSPGTLYITNAQYHYAGTYTCSAWTPHGAVNASAVYIVEGPPGPPAGVFVADGGVSNSTVTLVWTEGAKHGPDVDIHHIEACTEHNHTWVVIAAGIPAAGTIWEGGDRRHLYHVTNLKPGNGYYFRVRGANGLGVGQPSLSSTMYRIPGAPPIIYPREVGGGGGVVGLLTITWQPLPPEDQGSGGVGYRVFWRLANTTRYSEVNLTENIGQYVVTVGLDNFWLLYEVKVAAFNNLGQGPISPDRVFIYSAEDIPKGAVTNVYAWPYNSTAIQVTWDIVPNIRQFMGGTLLGYQVNYKFRDDPDAGWDAISWRGETSYGIVIGLDVYTWYSVDMQTTDDIRSATDVRTERVETEVVIYGIQKDTVYECRVFAFSRGGDGQHSETRYFTLGGLIPFDPSITDVMAAASAVVPNLTLCLLACLLFHFYRHFN</sequence>
<gene>
    <name evidence="6" type="ORF">MAR_019523</name>
</gene>
<dbReference type="SMART" id="SM00060">
    <property type="entry name" value="FN3"/>
    <property type="match status" value="3"/>
</dbReference>
<dbReference type="InterPro" id="IPR013783">
    <property type="entry name" value="Ig-like_fold"/>
</dbReference>
<feature type="domain" description="Fibronectin type-III" evidence="5">
    <location>
        <begin position="460"/>
        <end position="560"/>
    </location>
</feature>
<evidence type="ECO:0000256" key="3">
    <source>
        <dbReference type="SAM" id="Phobius"/>
    </source>
</evidence>
<feature type="domain" description="Ig-like" evidence="4">
    <location>
        <begin position="1"/>
        <end position="54"/>
    </location>
</feature>
<dbReference type="Pfam" id="PF00041">
    <property type="entry name" value="fn3"/>
    <property type="match status" value="2"/>
</dbReference>
<dbReference type="PANTHER" id="PTHR44170:SF6">
    <property type="entry name" value="CONTACTIN"/>
    <property type="match status" value="1"/>
</dbReference>
<evidence type="ECO:0000259" key="4">
    <source>
        <dbReference type="PROSITE" id="PS50835"/>
    </source>
</evidence>
<dbReference type="Proteomes" id="UP001164746">
    <property type="component" value="Chromosome 5"/>
</dbReference>
<dbReference type="PANTHER" id="PTHR44170">
    <property type="entry name" value="PROTEIN SIDEKICK"/>
    <property type="match status" value="1"/>
</dbReference>
<evidence type="ECO:0000256" key="2">
    <source>
        <dbReference type="ARBA" id="ARBA00023157"/>
    </source>
</evidence>
<keyword evidence="3" id="KW-0472">Membrane</keyword>
<evidence type="ECO:0000313" key="6">
    <source>
        <dbReference type="EMBL" id="WAR04154.1"/>
    </source>
</evidence>
<feature type="domain" description="Fibronectin type-III" evidence="5">
    <location>
        <begin position="565"/>
        <end position="663"/>
    </location>
</feature>
<dbReference type="PROSITE" id="PS50853">
    <property type="entry name" value="FN3"/>
    <property type="match status" value="3"/>
</dbReference>
<dbReference type="EMBL" id="CP111016">
    <property type="protein sequence ID" value="WAR04154.1"/>
    <property type="molecule type" value="Genomic_DNA"/>
</dbReference>
<feature type="domain" description="Ig-like" evidence="4">
    <location>
        <begin position="64"/>
        <end position="150"/>
    </location>
</feature>
<keyword evidence="3" id="KW-0812">Transmembrane</keyword>
<dbReference type="InterPro" id="IPR013151">
    <property type="entry name" value="Immunoglobulin_dom"/>
</dbReference>
<dbReference type="Pfam" id="PF00047">
    <property type="entry name" value="ig"/>
    <property type="match status" value="1"/>
</dbReference>
<evidence type="ECO:0000259" key="5">
    <source>
        <dbReference type="PROSITE" id="PS50853"/>
    </source>
</evidence>
<dbReference type="CDD" id="cd00063">
    <property type="entry name" value="FN3"/>
    <property type="match status" value="3"/>
</dbReference>
<dbReference type="InterPro" id="IPR003598">
    <property type="entry name" value="Ig_sub2"/>
</dbReference>
<evidence type="ECO:0000313" key="7">
    <source>
        <dbReference type="Proteomes" id="UP001164746"/>
    </source>
</evidence>
<dbReference type="InterPro" id="IPR036179">
    <property type="entry name" value="Ig-like_dom_sf"/>
</dbReference>
<feature type="transmembrane region" description="Helical" evidence="3">
    <location>
        <begin position="709"/>
        <end position="733"/>
    </location>
</feature>
<reference evidence="6" key="1">
    <citation type="submission" date="2022-11" db="EMBL/GenBank/DDBJ databases">
        <title>Centuries of genome instability and evolution in soft-shell clam transmissible cancer (bioRxiv).</title>
        <authorList>
            <person name="Hart S.F.M."/>
            <person name="Yonemitsu M.A."/>
            <person name="Giersch R.M."/>
            <person name="Beal B.F."/>
            <person name="Arriagada G."/>
            <person name="Davis B.W."/>
            <person name="Ostrander E.A."/>
            <person name="Goff S.P."/>
            <person name="Metzger M.J."/>
        </authorList>
    </citation>
    <scope>NUCLEOTIDE SEQUENCE</scope>
    <source>
        <strain evidence="6">MELC-2E11</strain>
        <tissue evidence="6">Siphon/mantle</tissue>
    </source>
</reference>
<dbReference type="InterPro" id="IPR003961">
    <property type="entry name" value="FN3_dom"/>
</dbReference>
<protein>
    <submittedName>
        <fullName evidence="6">CONT-like protein</fullName>
    </submittedName>
</protein>
<dbReference type="SUPFAM" id="SSF48726">
    <property type="entry name" value="Immunoglobulin"/>
    <property type="match status" value="4"/>
</dbReference>
<dbReference type="Gene3D" id="2.60.40.10">
    <property type="entry name" value="Immunoglobulins"/>
    <property type="match status" value="7"/>
</dbReference>
<evidence type="ECO:0000256" key="1">
    <source>
        <dbReference type="ARBA" id="ARBA00022737"/>
    </source>
</evidence>
<feature type="domain" description="Fibronectin type-III" evidence="5">
    <location>
        <begin position="349"/>
        <end position="458"/>
    </location>
</feature>
<dbReference type="SMART" id="SM00408">
    <property type="entry name" value="IGc2"/>
    <property type="match status" value="3"/>
</dbReference>
<keyword evidence="7" id="KW-1185">Reference proteome</keyword>
<dbReference type="SMART" id="SM00409">
    <property type="entry name" value="IG"/>
    <property type="match status" value="4"/>
</dbReference>
<dbReference type="Pfam" id="PF13927">
    <property type="entry name" value="Ig_3"/>
    <property type="match status" value="2"/>
</dbReference>
<keyword evidence="1" id="KW-0677">Repeat</keyword>
<accession>A0ABY7E4N8</accession>
<organism evidence="6 7">
    <name type="scientific">Mya arenaria</name>
    <name type="common">Soft-shell clam</name>
    <dbReference type="NCBI Taxonomy" id="6604"/>
    <lineage>
        <taxon>Eukaryota</taxon>
        <taxon>Metazoa</taxon>
        <taxon>Spiralia</taxon>
        <taxon>Lophotrochozoa</taxon>
        <taxon>Mollusca</taxon>
        <taxon>Bivalvia</taxon>
        <taxon>Autobranchia</taxon>
        <taxon>Heteroconchia</taxon>
        <taxon>Euheterodonta</taxon>
        <taxon>Imparidentia</taxon>
        <taxon>Neoheterodontei</taxon>
        <taxon>Myida</taxon>
        <taxon>Myoidea</taxon>
        <taxon>Myidae</taxon>
        <taxon>Mya</taxon>
    </lineage>
</organism>
<keyword evidence="3" id="KW-1133">Transmembrane helix</keyword>
<feature type="domain" description="Ig-like" evidence="4">
    <location>
        <begin position="264"/>
        <end position="331"/>
    </location>
</feature>
<dbReference type="SUPFAM" id="SSF49265">
    <property type="entry name" value="Fibronectin type III"/>
    <property type="match status" value="2"/>
</dbReference>
<dbReference type="Pfam" id="PF07679">
    <property type="entry name" value="I-set"/>
    <property type="match status" value="1"/>
</dbReference>
<feature type="domain" description="Ig-like" evidence="4">
    <location>
        <begin position="156"/>
        <end position="248"/>
    </location>
</feature>
<dbReference type="InterPro" id="IPR007110">
    <property type="entry name" value="Ig-like_dom"/>
</dbReference>
<feature type="non-terminal residue" evidence="6">
    <location>
        <position position="1"/>
    </location>
</feature>
<proteinExistence type="predicted"/>
<dbReference type="InterPro" id="IPR003599">
    <property type="entry name" value="Ig_sub"/>
</dbReference>
<keyword evidence="2" id="KW-1015">Disulfide bond</keyword>
<dbReference type="PROSITE" id="PS50835">
    <property type="entry name" value="IG_LIKE"/>
    <property type="match status" value="4"/>
</dbReference>
<dbReference type="InterPro" id="IPR036116">
    <property type="entry name" value="FN3_sf"/>
</dbReference>